<evidence type="ECO:0000313" key="3">
    <source>
        <dbReference type="Proteomes" id="UP000325395"/>
    </source>
</evidence>
<proteinExistence type="predicted"/>
<name>A0ABQ6W935_9EURO</name>
<keyword evidence="1" id="KW-0472">Membrane</keyword>
<protein>
    <recommendedName>
        <fullName evidence="4">Copper transporter</fullName>
    </recommendedName>
</protein>
<evidence type="ECO:0008006" key="4">
    <source>
        <dbReference type="Google" id="ProtNLM"/>
    </source>
</evidence>
<sequence>MIFDCSYLVRRESDIVQRSSWIWLSRHYAAGLCLRFVLFLYISVALILFYFYF</sequence>
<evidence type="ECO:0000256" key="1">
    <source>
        <dbReference type="SAM" id="Phobius"/>
    </source>
</evidence>
<organism evidence="2 3">
    <name type="scientific">Aspergillus pseudocaelatus</name>
    <dbReference type="NCBI Taxonomy" id="1825620"/>
    <lineage>
        <taxon>Eukaryota</taxon>
        <taxon>Fungi</taxon>
        <taxon>Dikarya</taxon>
        <taxon>Ascomycota</taxon>
        <taxon>Pezizomycotina</taxon>
        <taxon>Eurotiomycetes</taxon>
        <taxon>Eurotiomycetidae</taxon>
        <taxon>Eurotiales</taxon>
        <taxon>Aspergillaceae</taxon>
        <taxon>Aspergillus</taxon>
        <taxon>Aspergillus subgen. Circumdati</taxon>
    </lineage>
</organism>
<gene>
    <name evidence="2" type="ORF">BDV36DRAFT_268008</name>
</gene>
<dbReference type="Proteomes" id="UP000325395">
    <property type="component" value="Unassembled WGS sequence"/>
</dbReference>
<keyword evidence="1" id="KW-1133">Transmembrane helix</keyword>
<feature type="non-terminal residue" evidence="2">
    <location>
        <position position="53"/>
    </location>
</feature>
<reference evidence="2 3" key="1">
    <citation type="submission" date="2019-04" db="EMBL/GenBank/DDBJ databases">
        <authorList>
            <consortium name="DOE Joint Genome Institute"/>
            <person name="Mondo S."/>
            <person name="Kjaerbolling I."/>
            <person name="Vesth T."/>
            <person name="Frisvad J.C."/>
            <person name="Nybo J.L."/>
            <person name="Theobald S."/>
            <person name="Kildgaard S."/>
            <person name="Isbrandt T."/>
            <person name="Kuo A."/>
            <person name="Sato A."/>
            <person name="Lyhne E.K."/>
            <person name="Kogle M.E."/>
            <person name="Wiebenga A."/>
            <person name="Kun R.S."/>
            <person name="Lubbers R.J."/>
            <person name="Makela M.R."/>
            <person name="Barry K."/>
            <person name="Chovatia M."/>
            <person name="Clum A."/>
            <person name="Daum C."/>
            <person name="Haridas S."/>
            <person name="He G."/>
            <person name="LaButti K."/>
            <person name="Lipzen A."/>
            <person name="Riley R."/>
            <person name="Salamov A."/>
            <person name="Simmons B.A."/>
            <person name="Magnuson J.K."/>
            <person name="Henrissat B."/>
            <person name="Mortensen U.H."/>
            <person name="Larsen T.O."/>
            <person name="Devries R.P."/>
            <person name="Grigoriev I.V."/>
            <person name="Machida M."/>
            <person name="Baker S.E."/>
            <person name="Andersen M.R."/>
            <person name="Cantor M.N."/>
            <person name="Hua S.X."/>
        </authorList>
    </citation>
    <scope>NUCLEOTIDE SEQUENCE [LARGE SCALE GENOMIC DNA]</scope>
    <source>
        <strain evidence="2 3">CBS 117616</strain>
    </source>
</reference>
<keyword evidence="3" id="KW-1185">Reference proteome</keyword>
<feature type="transmembrane region" description="Helical" evidence="1">
    <location>
        <begin position="28"/>
        <end position="52"/>
    </location>
</feature>
<accession>A0ABQ6W935</accession>
<evidence type="ECO:0000313" key="2">
    <source>
        <dbReference type="EMBL" id="KAE8413648.1"/>
    </source>
</evidence>
<dbReference type="EMBL" id="ML735802">
    <property type="protein sequence ID" value="KAE8413648.1"/>
    <property type="molecule type" value="Genomic_DNA"/>
</dbReference>
<keyword evidence="1" id="KW-0812">Transmembrane</keyword>